<organism evidence="1 2">
    <name type="scientific">Echinops telfairi</name>
    <name type="common">Lesser hedgehog tenrec</name>
    <dbReference type="NCBI Taxonomy" id="9371"/>
    <lineage>
        <taxon>Eukaryota</taxon>
        <taxon>Metazoa</taxon>
        <taxon>Chordata</taxon>
        <taxon>Craniata</taxon>
        <taxon>Vertebrata</taxon>
        <taxon>Euteleostomi</taxon>
        <taxon>Mammalia</taxon>
        <taxon>Eutheria</taxon>
        <taxon>Afrotheria</taxon>
        <taxon>Tenrecidae</taxon>
        <taxon>Tenrecinae</taxon>
        <taxon>Echinops</taxon>
    </lineage>
</organism>
<dbReference type="RefSeq" id="XP_045146443.1">
    <property type="nucleotide sequence ID" value="XM_045290508.1"/>
</dbReference>
<accession>A0AC55D3X3</accession>
<protein>
    <submittedName>
        <fullName evidence="2">Ovostatin-like</fullName>
    </submittedName>
</protein>
<gene>
    <name evidence="2" type="primary">LOC123521698</name>
</gene>
<sequence>MFKHVLFDYKPARVKWNYRSEPVFPTPVLHGKANLPLTVPDTITTWKATGFCLDGQAGFGISPSISLTAFQPFFVDLTLPYSVVRGEAFILKANVFNHLDGCIQISTGLMPSNAYQARLLPTEDKNLCICGSERKSYSWLVTPQTLGTVNLTVVAETLPHCVCGKRSPLTLNSAWRDTLVRPLLVEPEGIEKEMTQSSLVCTNGSTVSQSVLLPSPGNLVRDSSRAYWSVHGDILGPAMQNLETLLQVPFGYGEQNMVLFSSNFHILDYLSQTQQLTETIKFKAIASLVKGYQKQLSYKHPDGSYSTFGPQDPQGHAWITPLVYKYFALSKPYIFIDDNIQSRTFIWLMNNQQSDGCFLNVGHAFNSAWKGKDDKISLTAYVVNALMEAGHPISSAPIQKGLQCLEAAARDRATTTYEKALLAYTFSLAGQEGKRKFFINQLKEKAKKRDGLVYWELEKKLSVVDSSWGYPWASSAEIATNCYGLLAVLSTPQLTAGELSYASKIVKWVSRQQNSRGGFSSSMDTVLALQALTLFQRLTFSRNRQNSVLISSSQPFYMGFHVNNQNRLLLQQIPLPATNKNYTVEVNGYGCVFVQATLKYSIFLPKKSTGYFLSVNTANAVCRGSFDTKFDLVVAASYLGRRSSSNMAIIDVKMLSGFVPGKPSIEKLQRDGQVQRAETKASHVVFYLENITQRKIQFSFSVEQDALVTSIRPAFIQLYDYYGADEYAYSEYHTPCHQTSFASSLF</sequence>
<proteinExistence type="predicted"/>
<name>A0AC55D3X3_ECHTE</name>
<reference evidence="2" key="1">
    <citation type="submission" date="2025-08" db="UniProtKB">
        <authorList>
            <consortium name="RefSeq"/>
        </authorList>
    </citation>
    <scope>IDENTIFICATION</scope>
</reference>
<evidence type="ECO:0000313" key="1">
    <source>
        <dbReference type="Proteomes" id="UP000694863"/>
    </source>
</evidence>
<keyword evidence="1" id="KW-1185">Reference proteome</keyword>
<evidence type="ECO:0000313" key="2">
    <source>
        <dbReference type="RefSeq" id="XP_045146443.1"/>
    </source>
</evidence>
<dbReference type="Proteomes" id="UP000694863">
    <property type="component" value="Unplaced"/>
</dbReference>